<accession>X1EEE2</accession>
<gene>
    <name evidence="1" type="ORF">S01H4_62560</name>
</gene>
<proteinExistence type="predicted"/>
<sequence>MYWMVRMHSLGKKTKSRQNAKEVLEKCINHLSKDYADFKFTYDNDLFKKSD</sequence>
<dbReference type="AlphaFoldDB" id="X1EEE2"/>
<evidence type="ECO:0000313" key="1">
    <source>
        <dbReference type="EMBL" id="GAH07043.1"/>
    </source>
</evidence>
<name>X1EEE2_9ZZZZ</name>
<reference evidence="1" key="1">
    <citation type="journal article" date="2014" name="Front. Microbiol.">
        <title>High frequency of phylogenetically diverse reductive dehalogenase-homologous genes in deep subseafloor sedimentary metagenomes.</title>
        <authorList>
            <person name="Kawai M."/>
            <person name="Futagami T."/>
            <person name="Toyoda A."/>
            <person name="Takaki Y."/>
            <person name="Nishi S."/>
            <person name="Hori S."/>
            <person name="Arai W."/>
            <person name="Tsubouchi T."/>
            <person name="Morono Y."/>
            <person name="Uchiyama I."/>
            <person name="Ito T."/>
            <person name="Fujiyama A."/>
            <person name="Inagaki F."/>
            <person name="Takami H."/>
        </authorList>
    </citation>
    <scope>NUCLEOTIDE SEQUENCE</scope>
    <source>
        <strain evidence="1">Expedition CK06-06</strain>
    </source>
</reference>
<comment type="caution">
    <text evidence="1">The sequence shown here is derived from an EMBL/GenBank/DDBJ whole genome shotgun (WGS) entry which is preliminary data.</text>
</comment>
<organism evidence="1">
    <name type="scientific">marine sediment metagenome</name>
    <dbReference type="NCBI Taxonomy" id="412755"/>
    <lineage>
        <taxon>unclassified sequences</taxon>
        <taxon>metagenomes</taxon>
        <taxon>ecological metagenomes</taxon>
    </lineage>
</organism>
<protein>
    <submittedName>
        <fullName evidence="1">Uncharacterized protein</fullName>
    </submittedName>
</protein>
<dbReference type="EMBL" id="BART01037371">
    <property type="protein sequence ID" value="GAH07043.1"/>
    <property type="molecule type" value="Genomic_DNA"/>
</dbReference>